<organism evidence="3 4">
    <name type="scientific">Turicibacter sanguinis</name>
    <dbReference type="NCBI Taxonomy" id="154288"/>
    <lineage>
        <taxon>Bacteria</taxon>
        <taxon>Bacillati</taxon>
        <taxon>Bacillota</taxon>
        <taxon>Erysipelotrichia</taxon>
        <taxon>Erysipelotrichales</taxon>
        <taxon>Turicibacteraceae</taxon>
        <taxon>Turicibacter</taxon>
    </lineage>
</organism>
<evidence type="ECO:0000256" key="2">
    <source>
        <dbReference type="SAM" id="Phobius"/>
    </source>
</evidence>
<proteinExistence type="predicted"/>
<dbReference type="PROSITE" id="PS51178">
    <property type="entry name" value="PASTA"/>
    <property type="match status" value="1"/>
</dbReference>
<accession>A0A173UMV0</accession>
<evidence type="ECO:0000256" key="1">
    <source>
        <dbReference type="SAM" id="MobiDB-lite"/>
    </source>
</evidence>
<reference evidence="3 4" key="1">
    <citation type="journal article" date="2019" name="Nat. Med.">
        <title>A library of human gut bacterial isolates paired with longitudinal multiomics data enables mechanistic microbiome research.</title>
        <authorList>
            <person name="Poyet M."/>
            <person name="Groussin M."/>
            <person name="Gibbons S.M."/>
            <person name="Avila-Pacheco J."/>
            <person name="Jiang X."/>
            <person name="Kearney S.M."/>
            <person name="Perrotta A.R."/>
            <person name="Berdy B."/>
            <person name="Zhao S."/>
            <person name="Lieberman T.D."/>
            <person name="Swanson P.K."/>
            <person name="Smith M."/>
            <person name="Roesemann S."/>
            <person name="Alexander J.E."/>
            <person name="Rich S.A."/>
            <person name="Livny J."/>
            <person name="Vlamakis H."/>
            <person name="Clish C."/>
            <person name="Bullock K."/>
            <person name="Deik A."/>
            <person name="Scott J."/>
            <person name="Pierce K.A."/>
            <person name="Xavier R.J."/>
            <person name="Alm E.J."/>
        </authorList>
    </citation>
    <scope>NUCLEOTIDE SEQUENCE [LARGE SCALE GENOMIC DNA]</scope>
    <source>
        <strain evidence="3 4">BIOML-A198</strain>
    </source>
</reference>
<dbReference type="Pfam" id="PF03793">
    <property type="entry name" value="PASTA"/>
    <property type="match status" value="4"/>
</dbReference>
<dbReference type="OrthoDB" id="1641593at2"/>
<protein>
    <submittedName>
        <fullName evidence="3">PASTA domain-containing protein</fullName>
    </submittedName>
</protein>
<evidence type="ECO:0000313" key="3">
    <source>
        <dbReference type="EMBL" id="MTK20625.1"/>
    </source>
</evidence>
<dbReference type="RefSeq" id="WP_006783181.1">
    <property type="nucleotide sequence ID" value="NZ_CABJBH010000018.1"/>
</dbReference>
<dbReference type="CDD" id="cd06577">
    <property type="entry name" value="PASTA_pknB"/>
    <property type="match status" value="4"/>
</dbReference>
<dbReference type="EMBL" id="WMQE01000006">
    <property type="protein sequence ID" value="MTK20625.1"/>
    <property type="molecule type" value="Genomic_DNA"/>
</dbReference>
<feature type="transmembrane region" description="Helical" evidence="2">
    <location>
        <begin position="91"/>
        <end position="110"/>
    </location>
</feature>
<dbReference type="GeneID" id="60059816"/>
<keyword evidence="2" id="KW-1133">Transmembrane helix</keyword>
<dbReference type="AlphaFoldDB" id="A0A173UMV0"/>
<name>A0A173UMV0_9FIRM</name>
<sequence length="522" mass="58184">MSQKNNDFFNQFLNNELPKETPLESKPYEKAFTQQPVKSTPTPKIEVDLRQTVKSEPEKVEVNSPKGPGVSIKTDEKYERFINPNKKRNQIIALITGAVAVLSVIFYLIFGNKVEVPDFSAYTPSQIATWGTKNNMTMLYVEEYNHEFEKGTLISQNIAPGKKVKKGGEMTLVMSLGIDPEVIVTLPDFDETWTTDELMNWIDENNLMNATIKNLADETIEKNHFIKSDLDKDLTEIKRKTKVTFYVSTGSPFMMSMIDLKTKTEDDVKAWAQKNNVTVVYEKVAHDTVPENQIITQSIEPEIEFNPKTETLTVEVSTGPGITVPSLNSMTIEEIKAWATANTVNLMLTEKYHNSVAANTIIESSISSGEVIKKGDLVTITISLGKVGVKNFIGDTEISFMEWVDEQNLKGANITPSITYQYVDSAEKNKIIAQSLYDRRVETGANIQIVVNLGGHLTVPALTGLSEYDARQTCEYSGLTCVFTYDYSNAPDGTIASQDRQAGYNASEGDIMNVIISKGPRP</sequence>
<keyword evidence="2" id="KW-0472">Membrane</keyword>
<comment type="caution">
    <text evidence="3">The sequence shown here is derived from an EMBL/GenBank/DDBJ whole genome shotgun (WGS) entry which is preliminary data.</text>
</comment>
<gene>
    <name evidence="3" type="ORF">GMA92_04125</name>
</gene>
<dbReference type="Proteomes" id="UP000487649">
    <property type="component" value="Unassembled WGS sequence"/>
</dbReference>
<dbReference type="InterPro" id="IPR005543">
    <property type="entry name" value="PASTA_dom"/>
</dbReference>
<evidence type="ECO:0000313" key="4">
    <source>
        <dbReference type="Proteomes" id="UP000487649"/>
    </source>
</evidence>
<dbReference type="Gene3D" id="3.30.10.20">
    <property type="match status" value="5"/>
</dbReference>
<dbReference type="SMART" id="SM00740">
    <property type="entry name" value="PASTA"/>
    <property type="match status" value="6"/>
</dbReference>
<feature type="compositionally biased region" description="Polar residues" evidence="1">
    <location>
        <begin position="1"/>
        <end position="14"/>
    </location>
</feature>
<keyword evidence="2" id="KW-0812">Transmembrane</keyword>
<feature type="region of interest" description="Disordered" evidence="1">
    <location>
        <begin position="1"/>
        <end position="23"/>
    </location>
</feature>